<name>A0A8S3JJ49_9BILA</name>
<accession>A0A8S3JJ49</accession>
<evidence type="ECO:0000313" key="1">
    <source>
        <dbReference type="EMBL" id="CAF5218619.1"/>
    </source>
</evidence>
<feature type="non-terminal residue" evidence="1">
    <location>
        <position position="63"/>
    </location>
</feature>
<feature type="non-terminal residue" evidence="1">
    <location>
        <position position="1"/>
    </location>
</feature>
<reference evidence="1" key="1">
    <citation type="submission" date="2021-02" db="EMBL/GenBank/DDBJ databases">
        <authorList>
            <person name="Nowell W R."/>
        </authorList>
    </citation>
    <scope>NUCLEOTIDE SEQUENCE</scope>
</reference>
<organism evidence="1 2">
    <name type="scientific">Rotaria magnacalcarata</name>
    <dbReference type="NCBI Taxonomy" id="392030"/>
    <lineage>
        <taxon>Eukaryota</taxon>
        <taxon>Metazoa</taxon>
        <taxon>Spiralia</taxon>
        <taxon>Gnathifera</taxon>
        <taxon>Rotifera</taxon>
        <taxon>Eurotatoria</taxon>
        <taxon>Bdelloidea</taxon>
        <taxon>Philodinida</taxon>
        <taxon>Philodinidae</taxon>
        <taxon>Rotaria</taxon>
    </lineage>
</organism>
<dbReference type="EMBL" id="CAJOBI010347034">
    <property type="protein sequence ID" value="CAF5218619.1"/>
    <property type="molecule type" value="Genomic_DNA"/>
</dbReference>
<proteinExistence type="predicted"/>
<dbReference type="Proteomes" id="UP000676336">
    <property type="component" value="Unassembled WGS sequence"/>
</dbReference>
<protein>
    <submittedName>
        <fullName evidence="1">Uncharacterized protein</fullName>
    </submittedName>
</protein>
<comment type="caution">
    <text evidence="1">The sequence shown here is derived from an EMBL/GenBank/DDBJ whole genome shotgun (WGS) entry which is preliminary data.</text>
</comment>
<sequence>QGGELVFQILNSSDFYFRFNQSTSLQRLIILDPSLSSSDFCRIANIPAHISVKLLHTYQCSCT</sequence>
<gene>
    <name evidence="1" type="ORF">SMN809_LOCUS81034</name>
</gene>
<dbReference type="AlphaFoldDB" id="A0A8S3JJ49"/>
<evidence type="ECO:0000313" key="2">
    <source>
        <dbReference type="Proteomes" id="UP000676336"/>
    </source>
</evidence>